<evidence type="ECO:0000256" key="1">
    <source>
        <dbReference type="ARBA" id="ARBA00022679"/>
    </source>
</evidence>
<dbReference type="Proteomes" id="UP000000844">
    <property type="component" value="Chromosome"/>
</dbReference>
<dbReference type="HOGENOM" id="CLU_045252_0_0_11"/>
<feature type="transmembrane region" description="Helical" evidence="3">
    <location>
        <begin position="50"/>
        <end position="74"/>
    </location>
</feature>
<keyword evidence="3" id="KW-1133">Transmembrane helix</keyword>
<dbReference type="GO" id="GO:0016780">
    <property type="term" value="F:phosphotransferase activity, for other substituted phosphate groups"/>
    <property type="evidence" value="ECO:0007669"/>
    <property type="project" value="InterPro"/>
</dbReference>
<dbReference type="InterPro" id="IPR043130">
    <property type="entry name" value="CDP-OH_PTrfase_TM_dom"/>
</dbReference>
<name>D3PXX0_STANL</name>
<evidence type="ECO:0000313" key="4">
    <source>
        <dbReference type="EMBL" id="ADD45299.1"/>
    </source>
</evidence>
<dbReference type="InterPro" id="IPR048254">
    <property type="entry name" value="CDP_ALCOHOL_P_TRANSF_CS"/>
</dbReference>
<dbReference type="Gene3D" id="1.20.120.1760">
    <property type="match status" value="1"/>
</dbReference>
<dbReference type="RefSeq" id="WP_013020870.1">
    <property type="nucleotide sequence ID" value="NC_013947.1"/>
</dbReference>
<evidence type="ECO:0000313" key="5">
    <source>
        <dbReference type="Proteomes" id="UP000000844"/>
    </source>
</evidence>
<dbReference type="InterPro" id="IPR000462">
    <property type="entry name" value="CDP-OH_P_trans"/>
</dbReference>
<proteinExistence type="inferred from homology"/>
<dbReference type="GO" id="GO:0016020">
    <property type="term" value="C:membrane"/>
    <property type="evidence" value="ECO:0007669"/>
    <property type="project" value="InterPro"/>
</dbReference>
<feature type="transmembrane region" description="Helical" evidence="3">
    <location>
        <begin position="244"/>
        <end position="270"/>
    </location>
</feature>
<protein>
    <submittedName>
        <fullName evidence="4">CDP-alcohol phosphatidyltransferase</fullName>
    </submittedName>
</protein>
<dbReference type="PROSITE" id="PS00379">
    <property type="entry name" value="CDP_ALCOHOL_P_TRANSF"/>
    <property type="match status" value="1"/>
</dbReference>
<dbReference type="OrthoDB" id="269185at2"/>
<dbReference type="eggNOG" id="COG0558">
    <property type="taxonomic scope" value="Bacteria"/>
</dbReference>
<reference evidence="4 5" key="1">
    <citation type="journal article" date="2009" name="Stand. Genomic Sci.">
        <title>Complete genome sequence of Stackebrandtia nassauensis type strain (LLR-40K-21).</title>
        <authorList>
            <person name="Munk C."/>
            <person name="Lapidus A."/>
            <person name="Copeland A."/>
            <person name="Jando M."/>
            <person name="Mayilraj S."/>
            <person name="Glavina Del Rio T."/>
            <person name="Nolan M."/>
            <person name="Chen F."/>
            <person name="Lucas S."/>
            <person name="Tice H."/>
            <person name="Cheng J.F."/>
            <person name="Han C."/>
            <person name="Detter J.C."/>
            <person name="Bruce D."/>
            <person name="Goodwin L."/>
            <person name="Chain P."/>
            <person name="Pitluck S."/>
            <person name="Goker M."/>
            <person name="Ovchinikova G."/>
            <person name="Pati A."/>
            <person name="Ivanova N."/>
            <person name="Mavromatis K."/>
            <person name="Chen A."/>
            <person name="Palaniappan K."/>
            <person name="Land M."/>
            <person name="Hauser L."/>
            <person name="Chang Y.J."/>
            <person name="Jeffries C.D."/>
            <person name="Bristow J."/>
            <person name="Eisen J.A."/>
            <person name="Markowitz V."/>
            <person name="Hugenholtz P."/>
            <person name="Kyrpides N.C."/>
            <person name="Klenk H.P."/>
        </authorList>
    </citation>
    <scope>NUCLEOTIDE SEQUENCE [LARGE SCALE GENOMIC DNA]</scope>
    <source>
        <strain evidence="5">DSM 44728 / CIP 108903 / NRRL B-16338 / NBRC 102104 / LLR-40K-21</strain>
    </source>
</reference>
<keyword evidence="1 2" id="KW-0808">Transferase</keyword>
<keyword evidence="3" id="KW-0812">Transmembrane</keyword>
<accession>D3PXX0</accession>
<dbReference type="GO" id="GO:0008654">
    <property type="term" value="P:phospholipid biosynthetic process"/>
    <property type="evidence" value="ECO:0007669"/>
    <property type="project" value="InterPro"/>
</dbReference>
<evidence type="ECO:0000256" key="3">
    <source>
        <dbReference type="SAM" id="Phobius"/>
    </source>
</evidence>
<dbReference type="Pfam" id="PF01066">
    <property type="entry name" value="CDP-OH_P_transf"/>
    <property type="match status" value="1"/>
</dbReference>
<comment type="similarity">
    <text evidence="2">Belongs to the CDP-alcohol phosphatidyltransferase class-I family.</text>
</comment>
<organism evidence="4 5">
    <name type="scientific">Stackebrandtia nassauensis (strain DSM 44728 / CIP 108903 / NRRL B-16338 / NBRC 102104 / LLR-40K-21)</name>
    <dbReference type="NCBI Taxonomy" id="446470"/>
    <lineage>
        <taxon>Bacteria</taxon>
        <taxon>Bacillati</taxon>
        <taxon>Actinomycetota</taxon>
        <taxon>Actinomycetes</taxon>
        <taxon>Glycomycetales</taxon>
        <taxon>Glycomycetaceae</taxon>
        <taxon>Stackebrandtia</taxon>
    </lineage>
</organism>
<dbReference type="KEGG" id="sna:Snas_5669"/>
<dbReference type="AlphaFoldDB" id="D3PXX0"/>
<sequence>MDLRVQRVTKEQVLATYKPRDSWWTVFLVDPIAGPAVRWVSAWRFVTPNLLTVLAFVLGLGSAACFALGTWPWLVAGALLFHLSFTVDCMDGKLARVRGGGNLFGGWLDYICDRLRVLICTVTLFAGQYVQTGKTIYFYFAVAVVFCDMFRYLNALYLKELRREMRAKLAAAQGLTVDQLQLQDEAQLEIGGDKPAAQSTDAGVTVVDVQGSFKQKFGWFSNFRDFLVRHRVRSHVFSGVEYQMAVFIIAPLTSLVLGVTIAAIVLLLLAEAAVTYKLYLSAADIERQLAA</sequence>
<dbReference type="EMBL" id="CP001778">
    <property type="protein sequence ID" value="ADD45299.1"/>
    <property type="molecule type" value="Genomic_DNA"/>
</dbReference>
<feature type="transmembrane region" description="Helical" evidence="3">
    <location>
        <begin position="136"/>
        <end position="158"/>
    </location>
</feature>
<keyword evidence="3" id="KW-0472">Membrane</keyword>
<keyword evidence="5" id="KW-1185">Reference proteome</keyword>
<evidence type="ECO:0000256" key="2">
    <source>
        <dbReference type="RuleBase" id="RU003750"/>
    </source>
</evidence>
<gene>
    <name evidence="4" type="ordered locus">Snas_5669</name>
</gene>
<dbReference type="STRING" id="446470.Snas_5669"/>